<dbReference type="EC" id="2.7.13.3" evidence="2"/>
<dbReference type="EMBL" id="JAZDDG010000010">
    <property type="protein sequence ID" value="MEE1978107.1"/>
    <property type="molecule type" value="Genomic_DNA"/>
</dbReference>
<feature type="domain" description="Histidine kinase" evidence="9">
    <location>
        <begin position="971"/>
        <end position="1186"/>
    </location>
</feature>
<dbReference type="SMART" id="SM00342">
    <property type="entry name" value="HTH_ARAC"/>
    <property type="match status" value="1"/>
</dbReference>
<dbReference type="SUPFAM" id="SSF47384">
    <property type="entry name" value="Homodimeric domain of signal transducing histidine kinase"/>
    <property type="match status" value="1"/>
</dbReference>
<dbReference type="InterPro" id="IPR004358">
    <property type="entry name" value="Sig_transdc_His_kin-like_C"/>
</dbReference>
<dbReference type="Gene3D" id="1.10.287.130">
    <property type="match status" value="1"/>
</dbReference>
<evidence type="ECO:0000256" key="2">
    <source>
        <dbReference type="ARBA" id="ARBA00012438"/>
    </source>
</evidence>
<feature type="modified residue" description="4-aspartylphosphate" evidence="7">
    <location>
        <position position="1284"/>
    </location>
</feature>
<dbReference type="PROSITE" id="PS50110">
    <property type="entry name" value="RESPONSE_REGULATORY"/>
    <property type="match status" value="1"/>
</dbReference>
<sequence length="1522" mass="173368">MTKKDFSILHLLLIAVLFQSVVAQEKKRVYEKYGVAEGLPEEYVGGMLQDDQGFIWLTTQNGLVKYNGYDFKVYKDVKSEIDSSTIQLGNLNKGIIKTKEGKFWMGHFNNGEIFYFDPSTERGHSFKPQFKDSPEIHTVYVEVLFEDAQNNIWFINHLKDSLVLGRVNSKTEISKVYPYEKTFGNTILGFQNLLQSRKDGNIWYIERSGNLKVWTPKSDNFELVVAHGDKIPGTEINDTLMALNTLNSDDILLIGKHGLYVFDPVTRQSIQQYTNNEESNNFLPNADVQFAFADLNGSYWVIHVNNEITVIDSKNNSYNHFVFGQGPLNFQKGYKNIDFIVPGEQNKEGIVFALVSNFFSVNPDPIHFMDYEFSTKSFTYYDSKFNDQNNPNTPTLELGSFRDNSGLSWLFYRPGFYKESPKTRQLALLKNEPKNPSSIPSNTIIRLFEDSKKRLWIGTRSGIARKKPNGSFQQIGISNDAAPLSLNKFYEDSQGNLWAGTFGQGLYRYQETQQKFEKVDFITGIDPKNERIEINAIQEDVDGYLWVSVDNRGVYLLDKSTGEIREKYEFAHKEEHGLFSDWIPILFLDARGVVWLGDFEDNSFGLFKYQKKEKNFKHYASDREDSLSISSNEIRFITEDDLGRMWVGTDGGLNRYDHQKDIFYRNTNFNIPSTNSYAKATNGKLWITTYSGGGLALVGPEINDVEFFGESKGLLHNDILVGSELTRDDFGQLWLPTARGLSVFDTKKKSFKNYTSQDGFQKYPETYMTGLKTHDGNIWLGSREGNGLNRISPKELVKKDSIPPSVVITAMTINDSSYNAPDGKIFKNSVAFTDEIRLNYNQKDLGFEFVALHYLRSEDNLYSWKLENYDKEWTPASKERKVKYTNLSPGTYLLRVKGSNADGIWNEEGASMAITIAAPWWGKWWAYLSYVLLISSLLFAFYRFKLNRKLQKAEALRLKELDAVKTRLYTNITHEFRTPLTVILGMAHQVLDNPKAHLQQGLDMIIRNGRNLLLLINQILDLSKLEGGKLNLHYQQADIVSFLNYIAESFHSLAADKGIKIHNLSEVDELVMDYDEIRFQQIVSNLISNAIKFTPNGGHIYISNKVEENLFILSVKNTGVGISEADLPHIFERFYQADGSHTRKGEGTGIGLALTRELVKLLGGSISVKSKLKKGSEFTIGLPISNVSELKESTKQVVLNNERLNGDFISSNNQASNHLLTAKESISHENNPHKPLVLIADDNEDVRIYIASCLKNVYNIAIAQNGQECEELAYEMTPDLILLDVMMPFKDGFEVCKLLKADERTSHIPIIMLTAKADMDSRLEGLDKGADDYLTKPFHKKELLTRIANLLSLRLQLQKYYRSSLEHHLSAGIKSEQENDLTISNTASPKLKLITDQGDDHKPSILHDINLENAFVIKAKNEIEMHLSEADFNVEKLCRLLALSNSQVHRKLSALTGLSATHFIRYVRLIKAKELMIDSRFKIAAIAIDCGFNDPAYFSRVFKKEFGLTPQKWRNQNSVLKD</sequence>
<dbReference type="RefSeq" id="WP_272652784.1">
    <property type="nucleotide sequence ID" value="NZ_JAZDDG010000010.1"/>
</dbReference>
<evidence type="ECO:0000256" key="4">
    <source>
        <dbReference type="ARBA" id="ARBA00023015"/>
    </source>
</evidence>
<dbReference type="Pfam" id="PF07495">
    <property type="entry name" value="Y_Y_Y"/>
    <property type="match status" value="1"/>
</dbReference>
<comment type="catalytic activity">
    <reaction evidence="1">
        <text>ATP + protein L-histidine = ADP + protein N-phospho-L-histidine.</text>
        <dbReference type="EC" id="2.7.13.3"/>
    </reaction>
</comment>
<dbReference type="SMART" id="SM00448">
    <property type="entry name" value="REC"/>
    <property type="match status" value="1"/>
</dbReference>
<dbReference type="Pfam" id="PF00512">
    <property type="entry name" value="HisKA"/>
    <property type="match status" value="1"/>
</dbReference>
<accession>A0ABU7IYN7</accession>
<evidence type="ECO:0000259" key="10">
    <source>
        <dbReference type="PROSITE" id="PS50110"/>
    </source>
</evidence>
<dbReference type="SUPFAM" id="SSF50998">
    <property type="entry name" value="Quinoprotein alcohol dehydrogenase-like"/>
    <property type="match status" value="1"/>
</dbReference>
<evidence type="ECO:0000256" key="6">
    <source>
        <dbReference type="ARBA" id="ARBA00023163"/>
    </source>
</evidence>
<dbReference type="PRINTS" id="PR00344">
    <property type="entry name" value="BCTRLSENSOR"/>
</dbReference>
<keyword evidence="4" id="KW-0805">Transcription regulation</keyword>
<evidence type="ECO:0000259" key="8">
    <source>
        <dbReference type="PROSITE" id="PS01124"/>
    </source>
</evidence>
<dbReference type="InterPro" id="IPR036890">
    <property type="entry name" value="HATPase_C_sf"/>
</dbReference>
<dbReference type="InterPro" id="IPR036097">
    <property type="entry name" value="HisK_dim/P_sf"/>
</dbReference>
<proteinExistence type="predicted"/>
<dbReference type="InterPro" id="IPR011006">
    <property type="entry name" value="CheY-like_superfamily"/>
</dbReference>
<evidence type="ECO:0000256" key="7">
    <source>
        <dbReference type="PROSITE-ProRule" id="PRU00169"/>
    </source>
</evidence>
<dbReference type="Gene3D" id="1.10.10.60">
    <property type="entry name" value="Homeodomain-like"/>
    <property type="match status" value="1"/>
</dbReference>
<dbReference type="InterPro" id="IPR013783">
    <property type="entry name" value="Ig-like_fold"/>
</dbReference>
<keyword evidence="11" id="KW-0067">ATP-binding</keyword>
<dbReference type="InterPro" id="IPR011123">
    <property type="entry name" value="Y_Y_Y"/>
</dbReference>
<dbReference type="CDD" id="cd00082">
    <property type="entry name" value="HisKA"/>
    <property type="match status" value="1"/>
</dbReference>
<dbReference type="Proteomes" id="UP001356308">
    <property type="component" value="Unassembled WGS sequence"/>
</dbReference>
<dbReference type="SUPFAM" id="SSF55874">
    <property type="entry name" value="ATPase domain of HSP90 chaperone/DNA topoisomerase II/histidine kinase"/>
    <property type="match status" value="1"/>
</dbReference>
<dbReference type="Gene3D" id="3.30.565.10">
    <property type="entry name" value="Histidine kinase-like ATPase, C-terminal domain"/>
    <property type="match status" value="1"/>
</dbReference>
<dbReference type="SUPFAM" id="SSF46689">
    <property type="entry name" value="Homeodomain-like"/>
    <property type="match status" value="1"/>
</dbReference>
<dbReference type="InterPro" id="IPR011110">
    <property type="entry name" value="Reg_prop"/>
</dbReference>
<dbReference type="PROSITE" id="PS01124">
    <property type="entry name" value="HTH_ARAC_FAMILY_2"/>
    <property type="match status" value="1"/>
</dbReference>
<dbReference type="Pfam" id="PF02518">
    <property type="entry name" value="HATPase_c"/>
    <property type="match status" value="1"/>
</dbReference>
<feature type="domain" description="Response regulatory" evidence="10">
    <location>
        <begin position="1236"/>
        <end position="1351"/>
    </location>
</feature>
<dbReference type="Pfam" id="PF12833">
    <property type="entry name" value="HTH_18"/>
    <property type="match status" value="1"/>
</dbReference>
<dbReference type="PROSITE" id="PS50109">
    <property type="entry name" value="HIS_KIN"/>
    <property type="match status" value="1"/>
</dbReference>
<dbReference type="InterPro" id="IPR018060">
    <property type="entry name" value="HTH_AraC"/>
</dbReference>
<keyword evidence="6" id="KW-0804">Transcription</keyword>
<dbReference type="GO" id="GO:0005524">
    <property type="term" value="F:ATP binding"/>
    <property type="evidence" value="ECO:0007669"/>
    <property type="project" value="UniProtKB-KW"/>
</dbReference>
<evidence type="ECO:0000313" key="12">
    <source>
        <dbReference type="Proteomes" id="UP001356308"/>
    </source>
</evidence>
<protein>
    <recommendedName>
        <fullName evidence="2">histidine kinase</fullName>
        <ecNumber evidence="2">2.7.13.3</ecNumber>
    </recommendedName>
</protein>
<evidence type="ECO:0000256" key="1">
    <source>
        <dbReference type="ARBA" id="ARBA00000085"/>
    </source>
</evidence>
<dbReference type="Gene3D" id="2.130.10.10">
    <property type="entry name" value="YVTN repeat-like/Quinoprotein amine dehydrogenase"/>
    <property type="match status" value="3"/>
</dbReference>
<dbReference type="InterPro" id="IPR015943">
    <property type="entry name" value="WD40/YVTN_repeat-like_dom_sf"/>
</dbReference>
<comment type="caution">
    <text evidence="11">The sequence shown here is derived from an EMBL/GenBank/DDBJ whole genome shotgun (WGS) entry which is preliminary data.</text>
</comment>
<dbReference type="CDD" id="cd16922">
    <property type="entry name" value="HATPase_EvgS-ArcB-TorS-like"/>
    <property type="match status" value="1"/>
</dbReference>
<dbReference type="InterPro" id="IPR018062">
    <property type="entry name" value="HTH_AraC-typ_CS"/>
</dbReference>
<organism evidence="11 12">
    <name type="scientific">Maribacter cobaltidurans</name>
    <dbReference type="NCBI Taxonomy" id="1178778"/>
    <lineage>
        <taxon>Bacteria</taxon>
        <taxon>Pseudomonadati</taxon>
        <taxon>Bacteroidota</taxon>
        <taxon>Flavobacteriia</taxon>
        <taxon>Flavobacteriales</taxon>
        <taxon>Flavobacteriaceae</taxon>
        <taxon>Maribacter</taxon>
    </lineage>
</organism>
<dbReference type="SUPFAM" id="SSF52172">
    <property type="entry name" value="CheY-like"/>
    <property type="match status" value="1"/>
</dbReference>
<dbReference type="InterPro" id="IPR001789">
    <property type="entry name" value="Sig_transdc_resp-reg_receiver"/>
</dbReference>
<dbReference type="Gene3D" id="2.60.40.10">
    <property type="entry name" value="Immunoglobulins"/>
    <property type="match status" value="1"/>
</dbReference>
<name>A0ABU7IYN7_9FLAO</name>
<dbReference type="InterPro" id="IPR009057">
    <property type="entry name" value="Homeodomain-like_sf"/>
</dbReference>
<dbReference type="PROSITE" id="PS00041">
    <property type="entry name" value="HTH_ARAC_FAMILY_1"/>
    <property type="match status" value="1"/>
</dbReference>
<dbReference type="PANTHER" id="PTHR43547:SF2">
    <property type="entry name" value="HYBRID SIGNAL TRANSDUCTION HISTIDINE KINASE C"/>
    <property type="match status" value="1"/>
</dbReference>
<dbReference type="InterPro" id="IPR005467">
    <property type="entry name" value="His_kinase_dom"/>
</dbReference>
<evidence type="ECO:0000313" key="11">
    <source>
        <dbReference type="EMBL" id="MEE1978107.1"/>
    </source>
</evidence>
<dbReference type="PANTHER" id="PTHR43547">
    <property type="entry name" value="TWO-COMPONENT HISTIDINE KINASE"/>
    <property type="match status" value="1"/>
</dbReference>
<dbReference type="Pfam" id="PF07494">
    <property type="entry name" value="Reg_prop"/>
    <property type="match status" value="2"/>
</dbReference>
<feature type="domain" description="HTH araC/xylS-type" evidence="8">
    <location>
        <begin position="1417"/>
        <end position="1516"/>
    </location>
</feature>
<keyword evidence="3 7" id="KW-0597">Phosphoprotein</keyword>
<dbReference type="SMART" id="SM00388">
    <property type="entry name" value="HisKA"/>
    <property type="match status" value="1"/>
</dbReference>
<dbReference type="Pfam" id="PF00072">
    <property type="entry name" value="Response_reg"/>
    <property type="match status" value="1"/>
</dbReference>
<evidence type="ECO:0000256" key="5">
    <source>
        <dbReference type="ARBA" id="ARBA00023125"/>
    </source>
</evidence>
<dbReference type="SMART" id="SM00387">
    <property type="entry name" value="HATPase_c"/>
    <property type="match status" value="1"/>
</dbReference>
<evidence type="ECO:0000259" key="9">
    <source>
        <dbReference type="PROSITE" id="PS50109"/>
    </source>
</evidence>
<dbReference type="InterPro" id="IPR003661">
    <property type="entry name" value="HisK_dim/P_dom"/>
</dbReference>
<evidence type="ECO:0000256" key="3">
    <source>
        <dbReference type="ARBA" id="ARBA00022553"/>
    </source>
</evidence>
<gene>
    <name evidence="11" type="ORF">V1I91_18665</name>
</gene>
<keyword evidence="11" id="KW-0547">Nucleotide-binding</keyword>
<dbReference type="SUPFAM" id="SSF63829">
    <property type="entry name" value="Calcium-dependent phosphotriesterase"/>
    <property type="match status" value="2"/>
</dbReference>
<dbReference type="InterPro" id="IPR003594">
    <property type="entry name" value="HATPase_dom"/>
</dbReference>
<keyword evidence="5" id="KW-0238">DNA-binding</keyword>
<keyword evidence="12" id="KW-1185">Reference proteome</keyword>
<reference evidence="11 12" key="1">
    <citation type="submission" date="2024-01" db="EMBL/GenBank/DDBJ databases">
        <title>Maribacter spp. originated from different algae showed divergent polysaccharides utilization ability.</title>
        <authorList>
            <person name="Wang H."/>
            <person name="Wu Y."/>
        </authorList>
    </citation>
    <scope>NUCLEOTIDE SEQUENCE [LARGE SCALE GENOMIC DNA]</scope>
    <source>
        <strain evidence="11 12">PR1</strain>
    </source>
</reference>
<dbReference type="InterPro" id="IPR011047">
    <property type="entry name" value="Quinoprotein_ADH-like_sf"/>
</dbReference>
<dbReference type="Gene3D" id="3.40.50.2300">
    <property type="match status" value="1"/>
</dbReference>